<keyword evidence="2" id="KW-1185">Reference proteome</keyword>
<sequence length="65" mass="7322">MVFFFGYSLPRGRESDSIFSPNPSLTSATTSPDWEGTYPGLMDQFHFCDKAINAEDVRRLSNEKG</sequence>
<reference evidence="1" key="1">
    <citation type="submission" date="2020-08" db="EMBL/GenBank/DDBJ databases">
        <title>Genome public.</title>
        <authorList>
            <person name="Liu C."/>
            <person name="Sun Q."/>
        </authorList>
    </citation>
    <scope>NUCLEOTIDE SEQUENCE</scope>
    <source>
        <strain evidence="1">N12</strain>
    </source>
</reference>
<evidence type="ECO:0000313" key="1">
    <source>
        <dbReference type="EMBL" id="MBC8593001.1"/>
    </source>
</evidence>
<dbReference type="AlphaFoldDB" id="A0A926F428"/>
<dbReference type="RefSeq" id="WP_262434163.1">
    <property type="nucleotide sequence ID" value="NZ_JACRTF010000001.1"/>
</dbReference>
<accession>A0A926F428</accession>
<evidence type="ECO:0000313" key="2">
    <source>
        <dbReference type="Proteomes" id="UP000651085"/>
    </source>
</evidence>
<name>A0A926F428_9BACT</name>
<proteinExistence type="predicted"/>
<protein>
    <submittedName>
        <fullName evidence="1">Uncharacterized protein</fullName>
    </submittedName>
</protein>
<gene>
    <name evidence="1" type="ORF">H8744_06980</name>
</gene>
<dbReference type="EMBL" id="JACRTF010000001">
    <property type="protein sequence ID" value="MBC8593001.1"/>
    <property type="molecule type" value="Genomic_DNA"/>
</dbReference>
<comment type="caution">
    <text evidence="1">The sequence shown here is derived from an EMBL/GenBank/DDBJ whole genome shotgun (WGS) entry which is preliminary data.</text>
</comment>
<organism evidence="1 2">
    <name type="scientific">Jilunia laotingensis</name>
    <dbReference type="NCBI Taxonomy" id="2763675"/>
    <lineage>
        <taxon>Bacteria</taxon>
        <taxon>Pseudomonadati</taxon>
        <taxon>Bacteroidota</taxon>
        <taxon>Bacteroidia</taxon>
        <taxon>Bacteroidales</taxon>
        <taxon>Bacteroidaceae</taxon>
        <taxon>Jilunia</taxon>
    </lineage>
</organism>
<dbReference type="Proteomes" id="UP000651085">
    <property type="component" value="Unassembled WGS sequence"/>
</dbReference>